<dbReference type="EMBL" id="MHIL01000010">
    <property type="protein sequence ID" value="OGY52065.1"/>
    <property type="molecule type" value="Genomic_DNA"/>
</dbReference>
<evidence type="ECO:0000313" key="1">
    <source>
        <dbReference type="EMBL" id="OGY52065.1"/>
    </source>
</evidence>
<dbReference type="Pfam" id="PF10122">
    <property type="entry name" value="Zn_ribbon_Com"/>
    <property type="match status" value="1"/>
</dbReference>
<sequence>MGIFYKEYRCSECDKLLFKGLLIDSEVEINCKRCKALRVVKGEPHDRFICLKDGCPNRVSVSQG</sequence>
<protein>
    <submittedName>
        <fullName evidence="1">Uncharacterized protein</fullName>
    </submittedName>
</protein>
<evidence type="ECO:0000313" key="2">
    <source>
        <dbReference type="Proteomes" id="UP000177310"/>
    </source>
</evidence>
<dbReference type="AlphaFoldDB" id="A0A1G1YIA3"/>
<comment type="caution">
    <text evidence="1">The sequence shown here is derived from an EMBL/GenBank/DDBJ whole genome shotgun (WGS) entry which is preliminary data.</text>
</comment>
<dbReference type="InterPro" id="IPR019294">
    <property type="entry name" value="Translation_reg_Com"/>
</dbReference>
<organism evidence="1 2">
    <name type="scientific">Candidatus Buchananbacteria bacterium RIFCSPHIGHO2_02_FULL_56_16</name>
    <dbReference type="NCBI Taxonomy" id="1797542"/>
    <lineage>
        <taxon>Bacteria</taxon>
        <taxon>Candidatus Buchananiibacteriota</taxon>
    </lineage>
</organism>
<reference evidence="1 2" key="1">
    <citation type="journal article" date="2016" name="Nat. Commun.">
        <title>Thousands of microbial genomes shed light on interconnected biogeochemical processes in an aquifer system.</title>
        <authorList>
            <person name="Anantharaman K."/>
            <person name="Brown C.T."/>
            <person name="Hug L.A."/>
            <person name="Sharon I."/>
            <person name="Castelle C.J."/>
            <person name="Probst A.J."/>
            <person name="Thomas B.C."/>
            <person name="Singh A."/>
            <person name="Wilkins M.J."/>
            <person name="Karaoz U."/>
            <person name="Brodie E.L."/>
            <person name="Williams K.H."/>
            <person name="Hubbard S.S."/>
            <person name="Banfield J.F."/>
        </authorList>
    </citation>
    <scope>NUCLEOTIDE SEQUENCE [LARGE SCALE GENOMIC DNA]</scope>
</reference>
<proteinExistence type="predicted"/>
<dbReference type="Proteomes" id="UP000177310">
    <property type="component" value="Unassembled WGS sequence"/>
</dbReference>
<name>A0A1G1YIA3_9BACT</name>
<dbReference type="STRING" id="1797542.A3J59_04075"/>
<gene>
    <name evidence="1" type="ORF">A3J59_04075</name>
</gene>
<accession>A0A1G1YIA3</accession>